<keyword evidence="5" id="KW-1185">Reference proteome</keyword>
<dbReference type="Proteomes" id="UP000254889">
    <property type="component" value="Chromosome"/>
</dbReference>
<dbReference type="InterPro" id="IPR000825">
    <property type="entry name" value="SUF_FeS_clus_asmbl_SufBD_core"/>
</dbReference>
<dbReference type="KEGG" id="ptaw:DW352_07615"/>
<protein>
    <submittedName>
        <fullName evidence="4">Fe-S cluster assembly protein SufD</fullName>
    </submittedName>
</protein>
<dbReference type="GO" id="GO:0016226">
    <property type="term" value="P:iron-sulfur cluster assembly"/>
    <property type="evidence" value="ECO:0007669"/>
    <property type="project" value="InterPro"/>
</dbReference>
<evidence type="ECO:0000259" key="2">
    <source>
        <dbReference type="Pfam" id="PF01458"/>
    </source>
</evidence>
<proteinExistence type="inferred from homology"/>
<feature type="domain" description="SUF system FeS cluster assembly SufBD N-terminal" evidence="3">
    <location>
        <begin position="31"/>
        <end position="175"/>
    </location>
</feature>
<evidence type="ECO:0000256" key="1">
    <source>
        <dbReference type="ARBA" id="ARBA00043967"/>
    </source>
</evidence>
<dbReference type="PANTHER" id="PTHR43575">
    <property type="entry name" value="PROTEIN ABCI7, CHLOROPLASTIC"/>
    <property type="match status" value="1"/>
</dbReference>
<dbReference type="NCBIfam" id="TIGR01981">
    <property type="entry name" value="sufD"/>
    <property type="match status" value="1"/>
</dbReference>
<dbReference type="EMBL" id="CP031417">
    <property type="protein sequence ID" value="AXK80394.1"/>
    <property type="molecule type" value="Genomic_DNA"/>
</dbReference>
<dbReference type="InterPro" id="IPR045595">
    <property type="entry name" value="SufBD_N"/>
</dbReference>
<evidence type="ECO:0000259" key="3">
    <source>
        <dbReference type="Pfam" id="PF19295"/>
    </source>
</evidence>
<dbReference type="Pfam" id="PF19295">
    <property type="entry name" value="SufBD_N"/>
    <property type="match status" value="1"/>
</dbReference>
<sequence>MADVTPIKTPAEQALSAAFAAARAKLPGEGALAALREDAIRAFEARGLPHRRVEEWKYTDLRALLREANPLAPAPDAAAKARGKEAGEVLAGVETRKLVFVDGAFVPELSDLTAEPGLTVGSLADALAKGDALLTQHLGKTYPTDDVAVALNTAFMGDGAVIRIAAGAEIKRPIHLVFAAGSDTPSAAFVRSLIVVEKGAKVVIIEDHDSANTQVNAALELIVGDEAQVDYLKLTQARAVHVASLLAKVGARALFRGFAFTADSSVVRNQSFVHFAGENSHAAIRGVSLLAGKEHVDTTLMIRHAARGCESRELFKTVLDDESHGVFQGKIVVEPHAQKTDARMMTRALLLSDTAEADNKPELEIFADDVACGHGATAGALDLGLKFYLMSRGISEKEAEALLIQAFIGEAVEEVAQEGLRDALMAAAVKWLEARR</sequence>
<dbReference type="SUPFAM" id="SSF101960">
    <property type="entry name" value="Stabilizer of iron transporter SufD"/>
    <property type="match status" value="1"/>
</dbReference>
<dbReference type="OrthoDB" id="9768262at2"/>
<dbReference type="InterPro" id="IPR037284">
    <property type="entry name" value="SUF_FeS_clus_asmbl_SufBD_sf"/>
</dbReference>
<dbReference type="RefSeq" id="WP_115690000.1">
    <property type="nucleotide sequence ID" value="NZ_CP031417.1"/>
</dbReference>
<dbReference type="PANTHER" id="PTHR43575:SF1">
    <property type="entry name" value="PROTEIN ABCI7, CHLOROPLASTIC"/>
    <property type="match status" value="1"/>
</dbReference>
<dbReference type="AlphaFoldDB" id="A0A345ZTZ7"/>
<gene>
    <name evidence="4" type="primary">sufD</name>
    <name evidence="4" type="ORF">DW352_07615</name>
</gene>
<dbReference type="InterPro" id="IPR055346">
    <property type="entry name" value="Fe-S_cluster_assembly_SufBD"/>
</dbReference>
<organism evidence="4 5">
    <name type="scientific">Pseudolabrys taiwanensis</name>
    <dbReference type="NCBI Taxonomy" id="331696"/>
    <lineage>
        <taxon>Bacteria</taxon>
        <taxon>Pseudomonadati</taxon>
        <taxon>Pseudomonadota</taxon>
        <taxon>Alphaproteobacteria</taxon>
        <taxon>Hyphomicrobiales</taxon>
        <taxon>Xanthobacteraceae</taxon>
        <taxon>Pseudolabrys</taxon>
    </lineage>
</organism>
<name>A0A345ZTZ7_9HYPH</name>
<evidence type="ECO:0000313" key="4">
    <source>
        <dbReference type="EMBL" id="AXK80394.1"/>
    </source>
</evidence>
<comment type="similarity">
    <text evidence="1">Belongs to the iron-sulfur cluster assembly SufBD family.</text>
</comment>
<dbReference type="Pfam" id="PF01458">
    <property type="entry name" value="SUFBD_core"/>
    <property type="match status" value="1"/>
</dbReference>
<feature type="domain" description="SUF system FeS cluster assembly SufBD core" evidence="2">
    <location>
        <begin position="184"/>
        <end position="407"/>
    </location>
</feature>
<evidence type="ECO:0000313" key="5">
    <source>
        <dbReference type="Proteomes" id="UP000254889"/>
    </source>
</evidence>
<dbReference type="InterPro" id="IPR011542">
    <property type="entry name" value="SUF_FeS_clus_asmbl_SufD"/>
</dbReference>
<accession>A0A345ZTZ7</accession>
<reference evidence="4 5" key="1">
    <citation type="submission" date="2018-07" db="EMBL/GenBank/DDBJ databases">
        <authorList>
            <person name="Quirk P.G."/>
            <person name="Krulwich T.A."/>
        </authorList>
    </citation>
    <scope>NUCLEOTIDE SEQUENCE [LARGE SCALE GENOMIC DNA]</scope>
    <source>
        <strain evidence="4 5">CC-BB4</strain>
    </source>
</reference>